<dbReference type="EMBL" id="RWGY01000051">
    <property type="protein sequence ID" value="TVU06494.1"/>
    <property type="molecule type" value="Genomic_DNA"/>
</dbReference>
<feature type="domain" description="F-box" evidence="1">
    <location>
        <begin position="15"/>
        <end position="63"/>
    </location>
</feature>
<dbReference type="PROSITE" id="PS50181">
    <property type="entry name" value="FBOX"/>
    <property type="match status" value="1"/>
</dbReference>
<gene>
    <name evidence="2" type="ORF">EJB05_49714</name>
</gene>
<keyword evidence="3" id="KW-1185">Reference proteome</keyword>
<proteinExistence type="predicted"/>
<dbReference type="Gene3D" id="3.80.10.10">
    <property type="entry name" value="Ribonuclease Inhibitor"/>
    <property type="match status" value="1"/>
</dbReference>
<dbReference type="InterPro" id="IPR032675">
    <property type="entry name" value="LRR_dom_sf"/>
</dbReference>
<dbReference type="PANTHER" id="PTHR34145">
    <property type="entry name" value="OS02G0105600 PROTEIN"/>
    <property type="match status" value="1"/>
</dbReference>
<dbReference type="SMART" id="SM00256">
    <property type="entry name" value="FBOX"/>
    <property type="match status" value="1"/>
</dbReference>
<dbReference type="OrthoDB" id="661008at2759"/>
<sequence length="462" mass="52946">MTTDQVLGYEDGRLSIRLEDLPPDILYTIVSKLPPKEVARTSVLSSKWRCMWSTCPRLTFDAVTMCKCNRADLHEHTERFIHEVNAVLQKHRGKVVETLEVRIDLVDSLLVHHLNNWVDFAVSSRTRTLTLDLKPRWFQWDQVDRYLFPFQLLDSGSISRLEHMQLSFVDLKPPSQIPGFPNLRKLYLQLVHASNNGLVHVLSHCCNLEWLCLDRCSLSDELMVAGPLSHLLYLRIDRCKITKIEFHAVNLATFDYEGSFIPIGLNHSLKLQSANIQLDEAVFHHALVSLLGGLPHVQNLTLRIGRQQMEKQWLWGNHLNFSCLKNLQLFMLIRAQDVENVLYSVSFMRATPFIENLEVHFSGHPLWFADVGPRRQDLGKCKKYNYLKNVCITGFKAARGQVELLLHIVENTPALEVLTVNTTQLACQDILTCGGRSFEEAKQIAMTSLSTVLQQNVKFIVI</sequence>
<accession>A0A5J9T5G6</accession>
<organism evidence="2 3">
    <name type="scientific">Eragrostis curvula</name>
    <name type="common">weeping love grass</name>
    <dbReference type="NCBI Taxonomy" id="38414"/>
    <lineage>
        <taxon>Eukaryota</taxon>
        <taxon>Viridiplantae</taxon>
        <taxon>Streptophyta</taxon>
        <taxon>Embryophyta</taxon>
        <taxon>Tracheophyta</taxon>
        <taxon>Spermatophyta</taxon>
        <taxon>Magnoliopsida</taxon>
        <taxon>Liliopsida</taxon>
        <taxon>Poales</taxon>
        <taxon>Poaceae</taxon>
        <taxon>PACMAD clade</taxon>
        <taxon>Chloridoideae</taxon>
        <taxon>Eragrostideae</taxon>
        <taxon>Eragrostidinae</taxon>
        <taxon>Eragrostis</taxon>
    </lineage>
</organism>
<dbReference type="Gramene" id="TVU06494">
    <property type="protein sequence ID" value="TVU06494"/>
    <property type="gene ID" value="EJB05_49714"/>
</dbReference>
<evidence type="ECO:0000259" key="1">
    <source>
        <dbReference type="PROSITE" id="PS50181"/>
    </source>
</evidence>
<protein>
    <recommendedName>
        <fullName evidence="1">F-box domain-containing protein</fullName>
    </recommendedName>
</protein>
<dbReference type="Pfam" id="PF00646">
    <property type="entry name" value="F-box"/>
    <property type="match status" value="1"/>
</dbReference>
<evidence type="ECO:0000313" key="2">
    <source>
        <dbReference type="EMBL" id="TVU06494.1"/>
    </source>
</evidence>
<dbReference type="InterPro" id="IPR055357">
    <property type="entry name" value="LRR_At1g61320_AtMIF1"/>
</dbReference>
<dbReference type="PANTHER" id="PTHR34145:SF57">
    <property type="entry name" value="F-BOX DOMAIN-CONTAINING PROTEIN"/>
    <property type="match status" value="1"/>
</dbReference>
<dbReference type="AlphaFoldDB" id="A0A5J9T5G6"/>
<dbReference type="Pfam" id="PF23622">
    <property type="entry name" value="LRR_At1g61320_AtMIF1"/>
    <property type="match status" value="1"/>
</dbReference>
<name>A0A5J9T5G6_9POAL</name>
<dbReference type="InterPro" id="IPR036047">
    <property type="entry name" value="F-box-like_dom_sf"/>
</dbReference>
<evidence type="ECO:0000313" key="3">
    <source>
        <dbReference type="Proteomes" id="UP000324897"/>
    </source>
</evidence>
<dbReference type="SUPFAM" id="SSF81383">
    <property type="entry name" value="F-box domain"/>
    <property type="match status" value="1"/>
</dbReference>
<comment type="caution">
    <text evidence="2">The sequence shown here is derived from an EMBL/GenBank/DDBJ whole genome shotgun (WGS) entry which is preliminary data.</text>
</comment>
<reference evidence="2 3" key="1">
    <citation type="journal article" date="2019" name="Sci. Rep.">
        <title>A high-quality genome of Eragrostis curvula grass provides insights into Poaceae evolution and supports new strategies to enhance forage quality.</title>
        <authorList>
            <person name="Carballo J."/>
            <person name="Santos B.A.C.M."/>
            <person name="Zappacosta D."/>
            <person name="Garbus I."/>
            <person name="Selva J.P."/>
            <person name="Gallo C.A."/>
            <person name="Diaz A."/>
            <person name="Albertini E."/>
            <person name="Caccamo M."/>
            <person name="Echenique V."/>
        </authorList>
    </citation>
    <scope>NUCLEOTIDE SEQUENCE [LARGE SCALE GENOMIC DNA]</scope>
    <source>
        <strain evidence="3">cv. Victoria</strain>
        <tissue evidence="2">Leaf</tissue>
    </source>
</reference>
<dbReference type="SUPFAM" id="SSF52047">
    <property type="entry name" value="RNI-like"/>
    <property type="match status" value="1"/>
</dbReference>
<dbReference type="InterPro" id="IPR001810">
    <property type="entry name" value="F-box_dom"/>
</dbReference>
<dbReference type="InterPro" id="IPR053772">
    <property type="entry name" value="At1g61320/At1g61330-like"/>
</dbReference>
<dbReference type="Proteomes" id="UP000324897">
    <property type="component" value="Unassembled WGS sequence"/>
</dbReference>